<dbReference type="EMBL" id="KB456270">
    <property type="protein sequence ID" value="EMF08727.1"/>
    <property type="molecule type" value="Genomic_DNA"/>
</dbReference>
<protein>
    <submittedName>
        <fullName evidence="1">Uncharacterized protein</fullName>
    </submittedName>
</protein>
<gene>
    <name evidence="1" type="ORF">SEPMUDRAFT_151685</name>
</gene>
<dbReference type="Proteomes" id="UP000016931">
    <property type="component" value="Unassembled WGS sequence"/>
</dbReference>
<sequence>MKWSAVNQGKSARFTFVSATQEYAMKDLYPSPTTVPKSHCLGITILSKTHLFYATAAAKGVVLRWSPGALLAARVRRE</sequence>
<accession>M3CX88</accession>
<name>M3CX88_SPHMS</name>
<organism evidence="1 2">
    <name type="scientific">Sphaerulina musiva (strain SO2202)</name>
    <name type="common">Poplar stem canker fungus</name>
    <name type="synonym">Septoria musiva</name>
    <dbReference type="NCBI Taxonomy" id="692275"/>
    <lineage>
        <taxon>Eukaryota</taxon>
        <taxon>Fungi</taxon>
        <taxon>Dikarya</taxon>
        <taxon>Ascomycota</taxon>
        <taxon>Pezizomycotina</taxon>
        <taxon>Dothideomycetes</taxon>
        <taxon>Dothideomycetidae</taxon>
        <taxon>Mycosphaerellales</taxon>
        <taxon>Mycosphaerellaceae</taxon>
        <taxon>Sphaerulina</taxon>
    </lineage>
</organism>
<dbReference type="AlphaFoldDB" id="M3CX88"/>
<evidence type="ECO:0000313" key="1">
    <source>
        <dbReference type="EMBL" id="EMF08727.1"/>
    </source>
</evidence>
<dbReference type="RefSeq" id="XP_016756848.1">
    <property type="nucleotide sequence ID" value="XM_016906979.1"/>
</dbReference>
<dbReference type="HOGENOM" id="CLU_2623563_0_0_1"/>
<reference evidence="1 2" key="1">
    <citation type="journal article" date="2012" name="PLoS Pathog.">
        <title>Diverse lifestyles and strategies of plant pathogenesis encoded in the genomes of eighteen Dothideomycetes fungi.</title>
        <authorList>
            <person name="Ohm R.A."/>
            <person name="Feau N."/>
            <person name="Henrissat B."/>
            <person name="Schoch C.L."/>
            <person name="Horwitz B.A."/>
            <person name="Barry K.W."/>
            <person name="Condon B.J."/>
            <person name="Copeland A.C."/>
            <person name="Dhillon B."/>
            <person name="Glaser F."/>
            <person name="Hesse C.N."/>
            <person name="Kosti I."/>
            <person name="LaButti K."/>
            <person name="Lindquist E.A."/>
            <person name="Lucas S."/>
            <person name="Salamov A.A."/>
            <person name="Bradshaw R.E."/>
            <person name="Ciuffetti L."/>
            <person name="Hamelin R.C."/>
            <person name="Kema G.H.J."/>
            <person name="Lawrence C."/>
            <person name="Scott J.A."/>
            <person name="Spatafora J.W."/>
            <person name="Turgeon B.G."/>
            <person name="de Wit P.J.G.M."/>
            <person name="Zhong S."/>
            <person name="Goodwin S.B."/>
            <person name="Grigoriev I.V."/>
        </authorList>
    </citation>
    <scope>NUCLEOTIDE SEQUENCE [LARGE SCALE GENOMIC DNA]</scope>
    <source>
        <strain evidence="1 2">SO2202</strain>
    </source>
</reference>
<dbReference type="GeneID" id="27904116"/>
<keyword evidence="2" id="KW-1185">Reference proteome</keyword>
<proteinExistence type="predicted"/>
<evidence type="ECO:0000313" key="2">
    <source>
        <dbReference type="Proteomes" id="UP000016931"/>
    </source>
</evidence>